<reference evidence="8" key="1">
    <citation type="submission" date="2020-11" db="EMBL/GenBank/DDBJ databases">
        <authorList>
            <person name="Tran Van P."/>
        </authorList>
    </citation>
    <scope>NUCLEOTIDE SEQUENCE</scope>
</reference>
<dbReference type="InterPro" id="IPR043129">
    <property type="entry name" value="ATPase_NBD"/>
</dbReference>
<organism evidence="8">
    <name type="scientific">Darwinula stevensoni</name>
    <dbReference type="NCBI Taxonomy" id="69355"/>
    <lineage>
        <taxon>Eukaryota</taxon>
        <taxon>Metazoa</taxon>
        <taxon>Ecdysozoa</taxon>
        <taxon>Arthropoda</taxon>
        <taxon>Crustacea</taxon>
        <taxon>Oligostraca</taxon>
        <taxon>Ostracoda</taxon>
        <taxon>Podocopa</taxon>
        <taxon>Podocopida</taxon>
        <taxon>Darwinulocopina</taxon>
        <taxon>Darwinuloidea</taxon>
        <taxon>Darwinulidae</taxon>
        <taxon>Darwinula</taxon>
    </lineage>
</organism>
<evidence type="ECO:0000259" key="7">
    <source>
        <dbReference type="PROSITE" id="PS51464"/>
    </source>
</evidence>
<dbReference type="PROSITE" id="PS01272">
    <property type="entry name" value="GCKR"/>
    <property type="match status" value="1"/>
</dbReference>
<dbReference type="GO" id="GO:0097367">
    <property type="term" value="F:carbohydrate derivative binding"/>
    <property type="evidence" value="ECO:0007669"/>
    <property type="project" value="InterPro"/>
</dbReference>
<dbReference type="InterPro" id="IPR001347">
    <property type="entry name" value="SIS_dom"/>
</dbReference>
<name>A0A7R9A1A8_9CRUS</name>
<dbReference type="Gene3D" id="3.40.50.10490">
    <property type="entry name" value="Glucose-6-phosphate isomerase like protein, domain 1"/>
    <property type="match status" value="1"/>
</dbReference>
<evidence type="ECO:0000256" key="6">
    <source>
        <dbReference type="ARBA" id="ARBA00031123"/>
    </source>
</evidence>
<dbReference type="GO" id="GO:0009254">
    <property type="term" value="P:peptidoglycan turnover"/>
    <property type="evidence" value="ECO:0007669"/>
    <property type="project" value="TreeGrafter"/>
</dbReference>
<dbReference type="SUPFAM" id="SSF53067">
    <property type="entry name" value="Actin-like ATPase domain"/>
    <property type="match status" value="1"/>
</dbReference>
<dbReference type="GO" id="GO:0045127">
    <property type="term" value="F:N-acetylglucosamine kinase activity"/>
    <property type="evidence" value="ECO:0007669"/>
    <property type="project" value="UniProtKB-EC"/>
</dbReference>
<dbReference type="GO" id="GO:0016803">
    <property type="term" value="F:ether hydrolase activity"/>
    <property type="evidence" value="ECO:0007669"/>
    <property type="project" value="TreeGrafter"/>
</dbReference>
<keyword evidence="5" id="KW-0119">Carbohydrate metabolism</keyword>
<dbReference type="PANTHER" id="PTHR10088:SF4">
    <property type="entry name" value="GLUCOKINASE REGULATORY PROTEIN"/>
    <property type="match status" value="1"/>
</dbReference>
<proteinExistence type="inferred from homology"/>
<dbReference type="OrthoDB" id="311172at2759"/>
<dbReference type="EC" id="2.7.1.59" evidence="2"/>
<dbReference type="Pfam" id="PF22645">
    <property type="entry name" value="GKRP_SIS_N"/>
    <property type="match status" value="1"/>
</dbReference>
<protein>
    <recommendedName>
        <fullName evidence="3">N-acetyl-D-glucosamine kinase</fullName>
        <ecNumber evidence="2">2.7.1.59</ecNumber>
    </recommendedName>
    <alternativeName>
        <fullName evidence="6">GlcNAc kinase</fullName>
    </alternativeName>
</protein>
<dbReference type="PROSITE" id="PS51464">
    <property type="entry name" value="SIS"/>
    <property type="match status" value="1"/>
</dbReference>
<keyword evidence="9" id="KW-1185">Reference proteome</keyword>
<keyword evidence="4" id="KW-0456">Lyase</keyword>
<evidence type="ECO:0000313" key="9">
    <source>
        <dbReference type="Proteomes" id="UP000677054"/>
    </source>
</evidence>
<accession>A0A7R9A1A8</accession>
<dbReference type="SUPFAM" id="SSF53697">
    <property type="entry name" value="SIS domain"/>
    <property type="match status" value="1"/>
</dbReference>
<dbReference type="Proteomes" id="UP000677054">
    <property type="component" value="Unassembled WGS sequence"/>
</dbReference>
<dbReference type="InterPro" id="IPR005486">
    <property type="entry name" value="Glucokinase_regulatory_CS"/>
</dbReference>
<dbReference type="EMBL" id="CAJPEV010000657">
    <property type="protein sequence ID" value="CAG0887332.1"/>
    <property type="molecule type" value="Genomic_DNA"/>
</dbReference>
<dbReference type="GO" id="GO:0046348">
    <property type="term" value="P:amino sugar catabolic process"/>
    <property type="evidence" value="ECO:0007669"/>
    <property type="project" value="InterPro"/>
</dbReference>
<dbReference type="NCBIfam" id="NF003915">
    <property type="entry name" value="PRK05441.1"/>
    <property type="match status" value="1"/>
</dbReference>
<dbReference type="Gene3D" id="3.30.420.40">
    <property type="match status" value="2"/>
</dbReference>
<dbReference type="PANTHER" id="PTHR10088">
    <property type="entry name" value="GLUCOKINASE REGULATORY PROTEIN"/>
    <property type="match status" value="1"/>
</dbReference>
<dbReference type="InterPro" id="IPR040190">
    <property type="entry name" value="MURQ/GCKR"/>
</dbReference>
<evidence type="ECO:0000256" key="5">
    <source>
        <dbReference type="ARBA" id="ARBA00023277"/>
    </source>
</evidence>
<dbReference type="CDD" id="cd05007">
    <property type="entry name" value="SIS_Etherase"/>
    <property type="match status" value="1"/>
</dbReference>
<dbReference type="GO" id="GO:0016835">
    <property type="term" value="F:carbon-oxygen lyase activity"/>
    <property type="evidence" value="ECO:0007669"/>
    <property type="project" value="InterPro"/>
</dbReference>
<dbReference type="EMBL" id="LR900174">
    <property type="protein sequence ID" value="CAD7244549.1"/>
    <property type="molecule type" value="Genomic_DNA"/>
</dbReference>
<dbReference type="InterPro" id="IPR002731">
    <property type="entry name" value="ATPase_BadF"/>
</dbReference>
<evidence type="ECO:0000256" key="3">
    <source>
        <dbReference type="ARBA" id="ARBA00014974"/>
    </source>
</evidence>
<evidence type="ECO:0000256" key="4">
    <source>
        <dbReference type="ARBA" id="ARBA00023239"/>
    </source>
</evidence>
<dbReference type="AlphaFoldDB" id="A0A7R9A1A8"/>
<evidence type="ECO:0000313" key="8">
    <source>
        <dbReference type="EMBL" id="CAD7244549.1"/>
    </source>
</evidence>
<dbReference type="NCBIfam" id="NF009222">
    <property type="entry name" value="PRK12570.1"/>
    <property type="match status" value="1"/>
</dbReference>
<gene>
    <name evidence="8" type="ORF">DSTB1V02_LOCUS4443</name>
</gene>
<evidence type="ECO:0000256" key="1">
    <source>
        <dbReference type="ARBA" id="ARBA00006198"/>
    </source>
</evidence>
<dbReference type="Pfam" id="PF01869">
    <property type="entry name" value="BcrAD_BadFG"/>
    <property type="match status" value="1"/>
</dbReference>
<comment type="similarity">
    <text evidence="1">Belongs to the eukaryotic-type N-acetylglucosamine kinase family.</text>
</comment>
<feature type="domain" description="SIS" evidence="7">
    <location>
        <begin position="230"/>
        <end position="393"/>
    </location>
</feature>
<dbReference type="InterPro" id="IPR005488">
    <property type="entry name" value="Etherase_MurQ"/>
</dbReference>
<sequence length="454" mass="49073">MLLAGAVGDVGSAFWLSQEALRAAFHHYQMHGSTGEDGLGRLLLRDLCLNGMKEVVEWSVGASKEEVARLAPAVFEAAGRGEKEAVEIVERGAERTAGYVGVAARRMGEGRPRVFLQGSVFLRQSVYVREFERRLKKVCPDAVVEVCRRAGAEGAALLALGRDVAIEEEEEVMEMEEMARALTEQRNPRSTDIDTMTPEELVEVFIREEDSIRKALPRAANLLGRAVRIVTASLRNGGRLFYVGAGTSGRLGMLDASEIPPTFGEPPETVQGIMAGGVRALYRSVEGAEDRPEDGAEAVVDRGVGPGDVVCGITASGRTPFVFGALERATEIGCKTILITCNENRVRRTECDVEIDIPTGPELITGSTRLKAGTATKICLNIITTGAMIQLGKVKSNLMVSLQATNTKLQDRASRLLAKERDWTYREARAALEASGWDLGALLETSTRGSRGSH</sequence>
<dbReference type="InterPro" id="IPR046348">
    <property type="entry name" value="SIS_dom_sf"/>
</dbReference>
<evidence type="ECO:0000256" key="2">
    <source>
        <dbReference type="ARBA" id="ARBA00012122"/>
    </source>
</evidence>